<gene>
    <name evidence="1" type="ORF">INE88_02785</name>
</gene>
<reference evidence="1" key="1">
    <citation type="journal article" date="2021" name="PLoS Genet.">
        <title>Mobile Type VI secretion system loci of the gut Bacteroidales display extensive intra-ecosystem transfer, multi-species spread and geographical clustering.</title>
        <authorList>
            <person name="Garcia-Bayona L."/>
            <person name="Coyne M.J."/>
            <person name="Comstock L.E."/>
        </authorList>
    </citation>
    <scope>NUCLEOTIDE SEQUENCE</scope>
    <source>
        <strain evidence="1">CL11T00C20</strain>
    </source>
</reference>
<dbReference type="KEGG" id="beg:INE88_02785"/>
<name>A0A415RUS0_9BACE</name>
<dbReference type="AlphaFoldDB" id="A0A415RUS0"/>
<dbReference type="Proteomes" id="UP000679226">
    <property type="component" value="Chromosome"/>
</dbReference>
<evidence type="ECO:0000313" key="1">
    <source>
        <dbReference type="EMBL" id="QUT45961.1"/>
    </source>
</evidence>
<protein>
    <submittedName>
        <fullName evidence="1">Uncharacterized protein</fullName>
    </submittedName>
</protein>
<accession>A0A415RUS0</accession>
<evidence type="ECO:0000313" key="2">
    <source>
        <dbReference type="Proteomes" id="UP000679226"/>
    </source>
</evidence>
<proteinExistence type="predicted"/>
<organism evidence="1 2">
    <name type="scientific">Bacteroides eggerthii</name>
    <dbReference type="NCBI Taxonomy" id="28111"/>
    <lineage>
        <taxon>Bacteria</taxon>
        <taxon>Pseudomonadati</taxon>
        <taxon>Bacteroidota</taxon>
        <taxon>Bacteroidia</taxon>
        <taxon>Bacteroidales</taxon>
        <taxon>Bacteroidaceae</taxon>
        <taxon>Bacteroides</taxon>
    </lineage>
</organism>
<sequence>MIFSSHNYKYKPVVEQVAIKQCAIYGLQNTFYDSWSIQPDDGIIKKMEKGLINYKFFFLFCINQ</sequence>
<dbReference type="EMBL" id="CP072227">
    <property type="protein sequence ID" value="QUT45961.1"/>
    <property type="molecule type" value="Genomic_DNA"/>
</dbReference>
<dbReference type="RefSeq" id="WP_118034366.1">
    <property type="nucleotide sequence ID" value="NZ_CP072227.1"/>
</dbReference>